<dbReference type="HAMAP" id="MF_01440">
    <property type="entry name" value="CheD"/>
    <property type="match status" value="1"/>
</dbReference>
<evidence type="ECO:0000313" key="5">
    <source>
        <dbReference type="Proteomes" id="UP000198584"/>
    </source>
</evidence>
<reference evidence="4 5" key="1">
    <citation type="submission" date="2016-10" db="EMBL/GenBank/DDBJ databases">
        <authorList>
            <person name="de Groot N.N."/>
        </authorList>
    </citation>
    <scope>NUCLEOTIDE SEQUENCE [LARGE SCALE GENOMIC DNA]</scope>
    <source>
        <strain evidence="4 5">CCM7597</strain>
    </source>
</reference>
<dbReference type="GO" id="GO:0050568">
    <property type="term" value="F:protein-glutamine glutaminase activity"/>
    <property type="evidence" value="ECO:0007669"/>
    <property type="project" value="UniProtKB-UniRule"/>
</dbReference>
<dbReference type="InterPro" id="IPR005659">
    <property type="entry name" value="Chemorcpt_Glu_NH3ase_CheD"/>
</dbReference>
<comment type="catalytic activity">
    <reaction evidence="3">
        <text>L-glutaminyl-[protein] + H2O = L-glutamyl-[protein] + NH4(+)</text>
        <dbReference type="Rhea" id="RHEA:16441"/>
        <dbReference type="Rhea" id="RHEA-COMP:10207"/>
        <dbReference type="Rhea" id="RHEA-COMP:10208"/>
        <dbReference type="ChEBI" id="CHEBI:15377"/>
        <dbReference type="ChEBI" id="CHEBI:28938"/>
        <dbReference type="ChEBI" id="CHEBI:29973"/>
        <dbReference type="ChEBI" id="CHEBI:30011"/>
        <dbReference type="EC" id="3.5.1.44"/>
    </reaction>
</comment>
<dbReference type="SUPFAM" id="SSF64438">
    <property type="entry name" value="CNF1/YfiH-like putative cysteine hydrolases"/>
    <property type="match status" value="1"/>
</dbReference>
<evidence type="ECO:0000313" key="4">
    <source>
        <dbReference type="EMBL" id="SEB02925.1"/>
    </source>
</evidence>
<organism evidence="4 5">
    <name type="scientific">Thalassobacillus cyri</name>
    <dbReference type="NCBI Taxonomy" id="571932"/>
    <lineage>
        <taxon>Bacteria</taxon>
        <taxon>Bacillati</taxon>
        <taxon>Bacillota</taxon>
        <taxon>Bacilli</taxon>
        <taxon>Bacillales</taxon>
        <taxon>Bacillaceae</taxon>
        <taxon>Thalassobacillus</taxon>
    </lineage>
</organism>
<accession>A0A1H4G032</accession>
<gene>
    <name evidence="3" type="primary">cheD</name>
    <name evidence="4" type="ORF">SAMN05421743_11364</name>
</gene>
<evidence type="ECO:0000256" key="3">
    <source>
        <dbReference type="HAMAP-Rule" id="MF_01440"/>
    </source>
</evidence>
<comment type="function">
    <text evidence="3">Probably deamidates glutamine residues to glutamate on methyl-accepting chemotaxis receptors (MCPs), playing an important role in chemotaxis.</text>
</comment>
<dbReference type="Proteomes" id="UP000198584">
    <property type="component" value="Unassembled WGS sequence"/>
</dbReference>
<dbReference type="InterPro" id="IPR038592">
    <property type="entry name" value="CheD-like_sf"/>
</dbReference>
<keyword evidence="1 3" id="KW-0145">Chemotaxis</keyword>
<dbReference type="STRING" id="571932.SAMN05421743_11364"/>
<name>A0A1H4G032_9BACI</name>
<dbReference type="Pfam" id="PF03975">
    <property type="entry name" value="CheD"/>
    <property type="match status" value="1"/>
</dbReference>
<dbReference type="EMBL" id="FNQR01000013">
    <property type="protein sequence ID" value="SEB02925.1"/>
    <property type="molecule type" value="Genomic_DNA"/>
</dbReference>
<keyword evidence="5" id="KW-1185">Reference proteome</keyword>
<dbReference type="GO" id="GO:0006935">
    <property type="term" value="P:chemotaxis"/>
    <property type="evidence" value="ECO:0007669"/>
    <property type="project" value="UniProtKB-UniRule"/>
</dbReference>
<dbReference type="AlphaFoldDB" id="A0A1H4G032"/>
<dbReference type="OrthoDB" id="9807202at2"/>
<evidence type="ECO:0000256" key="2">
    <source>
        <dbReference type="ARBA" id="ARBA00022801"/>
    </source>
</evidence>
<evidence type="ECO:0000256" key="1">
    <source>
        <dbReference type="ARBA" id="ARBA00022500"/>
    </source>
</evidence>
<dbReference type="RefSeq" id="WP_093045790.1">
    <property type="nucleotide sequence ID" value="NZ_FNQR01000013.1"/>
</dbReference>
<dbReference type="PANTHER" id="PTHR35147:SF1">
    <property type="entry name" value="CHEMORECEPTOR GLUTAMINE DEAMIDASE CHED-RELATED"/>
    <property type="match status" value="1"/>
</dbReference>
<dbReference type="InterPro" id="IPR011324">
    <property type="entry name" value="Cytotoxic_necrot_fac-like_cat"/>
</dbReference>
<dbReference type="PANTHER" id="PTHR35147">
    <property type="entry name" value="CHEMORECEPTOR GLUTAMINE DEAMIDASE CHED-RELATED"/>
    <property type="match status" value="1"/>
</dbReference>
<dbReference type="Gene3D" id="3.30.1330.200">
    <property type="match status" value="1"/>
</dbReference>
<dbReference type="CDD" id="cd16352">
    <property type="entry name" value="CheD"/>
    <property type="match status" value="1"/>
</dbReference>
<dbReference type="EC" id="3.5.1.44" evidence="3"/>
<protein>
    <recommendedName>
        <fullName evidence="3">Probable chemoreceptor glutamine deamidase CheD</fullName>
        <ecNumber evidence="3">3.5.1.44</ecNumber>
    </recommendedName>
</protein>
<comment type="similarity">
    <text evidence="3">Belongs to the CheD family.</text>
</comment>
<sequence>MIKVAKVVKVGIADMNFVTTPDMLKTSGLGSCVAVILFTRHRQVAGMAHVMLPSSSLNHSPSLNQAKYADTAIQALLAGFKKHHIAGYMLKAKIAGGAQMFPFASQKDDGLARIGPRNVKAVRQQLEAHRIPLVAEDIGGTAGRTVVFDPATNILQVKTADRGVAEI</sequence>
<keyword evidence="2 3" id="KW-0378">Hydrolase</keyword>
<proteinExistence type="inferred from homology"/>